<dbReference type="InterPro" id="IPR012919">
    <property type="entry name" value="SUN_dom"/>
</dbReference>
<evidence type="ECO:0000256" key="6">
    <source>
        <dbReference type="SAM" id="MobiDB-lite"/>
    </source>
</evidence>
<dbReference type="STRING" id="745531.A0A0C3S405"/>
<gene>
    <name evidence="9" type="ORF">PHLGIDRAFT_130592</name>
</gene>
<evidence type="ECO:0000256" key="4">
    <source>
        <dbReference type="ARBA" id="ARBA00023136"/>
    </source>
</evidence>
<keyword evidence="7" id="KW-0732">Signal</keyword>
<keyword evidence="5" id="KW-0175">Coiled coil</keyword>
<dbReference type="PANTHER" id="PTHR12953">
    <property type="entry name" value="MEMBRANE PROTEIN CH1 RELATED"/>
    <property type="match status" value="1"/>
</dbReference>
<feature type="region of interest" description="Disordered" evidence="6">
    <location>
        <begin position="680"/>
        <end position="757"/>
    </location>
</feature>
<feature type="region of interest" description="Disordered" evidence="6">
    <location>
        <begin position="387"/>
        <end position="435"/>
    </location>
</feature>
<evidence type="ECO:0000256" key="3">
    <source>
        <dbReference type="ARBA" id="ARBA00022989"/>
    </source>
</evidence>
<feature type="compositionally biased region" description="Polar residues" evidence="6">
    <location>
        <begin position="98"/>
        <end position="120"/>
    </location>
</feature>
<feature type="signal peptide" evidence="7">
    <location>
        <begin position="1"/>
        <end position="22"/>
    </location>
</feature>
<dbReference type="EMBL" id="KN840658">
    <property type="protein sequence ID" value="KIP02710.1"/>
    <property type="molecule type" value="Genomic_DNA"/>
</dbReference>
<protein>
    <recommendedName>
        <fullName evidence="8">SUN domain-containing protein</fullName>
    </recommendedName>
</protein>
<reference evidence="9 10" key="1">
    <citation type="journal article" date="2014" name="PLoS Genet.">
        <title>Analysis of the Phlebiopsis gigantea genome, transcriptome and secretome provides insight into its pioneer colonization strategies of wood.</title>
        <authorList>
            <person name="Hori C."/>
            <person name="Ishida T."/>
            <person name="Igarashi K."/>
            <person name="Samejima M."/>
            <person name="Suzuki H."/>
            <person name="Master E."/>
            <person name="Ferreira P."/>
            <person name="Ruiz-Duenas F.J."/>
            <person name="Held B."/>
            <person name="Canessa P."/>
            <person name="Larrondo L.F."/>
            <person name="Schmoll M."/>
            <person name="Druzhinina I.S."/>
            <person name="Kubicek C.P."/>
            <person name="Gaskell J.A."/>
            <person name="Kersten P."/>
            <person name="St John F."/>
            <person name="Glasner J."/>
            <person name="Sabat G."/>
            <person name="Splinter BonDurant S."/>
            <person name="Syed K."/>
            <person name="Yadav J."/>
            <person name="Mgbeahuruike A.C."/>
            <person name="Kovalchuk A."/>
            <person name="Asiegbu F.O."/>
            <person name="Lackner G."/>
            <person name="Hoffmeister D."/>
            <person name="Rencoret J."/>
            <person name="Gutierrez A."/>
            <person name="Sun H."/>
            <person name="Lindquist E."/>
            <person name="Barry K."/>
            <person name="Riley R."/>
            <person name="Grigoriev I.V."/>
            <person name="Henrissat B."/>
            <person name="Kues U."/>
            <person name="Berka R.M."/>
            <person name="Martinez A.T."/>
            <person name="Covert S.F."/>
            <person name="Blanchette R.A."/>
            <person name="Cullen D."/>
        </authorList>
    </citation>
    <scope>NUCLEOTIDE SEQUENCE [LARGE SCALE GENOMIC DNA]</scope>
    <source>
        <strain evidence="9 10">11061_1 CR5-6</strain>
    </source>
</reference>
<dbReference type="AlphaFoldDB" id="A0A0C3S405"/>
<dbReference type="InterPro" id="IPR045120">
    <property type="entry name" value="Suco/Slp1-like"/>
</dbReference>
<dbReference type="Gene3D" id="2.60.120.260">
    <property type="entry name" value="Galactose-binding domain-like"/>
    <property type="match status" value="1"/>
</dbReference>
<keyword evidence="4" id="KW-0472">Membrane</keyword>
<keyword evidence="10" id="KW-1185">Reference proteome</keyword>
<feature type="compositionally biased region" description="Low complexity" evidence="6">
    <location>
        <begin position="404"/>
        <end position="422"/>
    </location>
</feature>
<sequence length="877" mass="94444">MRPLRTLPIPLLALLFALPVLSEPSTPNDPFHDVAAQTKKEPEPPICCLRPLSPLESTEEEVLLSFEEWKAKQASGERGIVVSPPAPTAVLPKVNDNVSEAAASSEQSGVPPSTVPTEQTEAPVPDAPYFHIPLTDRFNYASLDCSARVHTTHKGAKSASSILSSKKDRYMLSPCAASDQFVVVELCEDIRIDTVQLADYEFFSGVFKDFTVSVAKTHTMDPASWTFAGTYRAKNVRGVQSFHPPKTLNDFYRFIRIDFHSHYGNEYYCPLSLLRVYGLTHLEQWKWEVWEAESKARLALEFSQSHLVEAAEEVPPSTLSKVWSDLLPEPPVRVVPTIPIEVAPVLGLQSDISILSTSPADIHIETTLPSAADSISLPPPAYTPSPSILSGAHVVGAPDTSVNPATSEHPPASSHSSDSSTDTTHDPPREHTTDSLYTTTTISSDAHQPQLVSLSHPSSAHSGLSSPPVSRLGSPHVASSSVSVFSSSNQSSHITRPSSTPSAIPTVTHSLTVISPPPSATSGESIYRTIMNRLTALESNTSLYARFVEDHAASVREMLRRLNEDIGRLEGIGKAQAQMYQRTVGQFERQQRRLELEHNELLSKVSRLTDEVILEKRLGIAQLCLLLAVLVFMALTRGSRSEPLHGPTGDARSRTSSLRGWGTRTLNLSGDWVSRFRTRSLSPASTSTKTEAQSARTPAGLEPKTTFPSQGVQVGELFPRSKRPHPMTGRLARPHTPSSARARQPLAHSPTPTAPRSAGLLALRPPLHRAHSSAIAIAPSLSTGVIGPVPKSARRWARTAHLHEVKSGGAARVARAASEDGDVRASASASGNGSAGLEDVFGGPSRTLPVDGGEGDGWVDTDADESDAEAVKANIAQ</sequence>
<name>A0A0C3S405_PHLG1</name>
<evidence type="ECO:0000313" key="10">
    <source>
        <dbReference type="Proteomes" id="UP000053257"/>
    </source>
</evidence>
<dbReference type="PROSITE" id="PS51469">
    <property type="entry name" value="SUN"/>
    <property type="match status" value="1"/>
</dbReference>
<evidence type="ECO:0000256" key="7">
    <source>
        <dbReference type="SAM" id="SignalP"/>
    </source>
</evidence>
<evidence type="ECO:0000259" key="8">
    <source>
        <dbReference type="PROSITE" id="PS51469"/>
    </source>
</evidence>
<dbReference type="OrthoDB" id="266334at2759"/>
<organism evidence="9 10">
    <name type="scientific">Phlebiopsis gigantea (strain 11061_1 CR5-6)</name>
    <name type="common">White-rot fungus</name>
    <name type="synonym">Peniophora gigantea</name>
    <dbReference type="NCBI Taxonomy" id="745531"/>
    <lineage>
        <taxon>Eukaryota</taxon>
        <taxon>Fungi</taxon>
        <taxon>Dikarya</taxon>
        <taxon>Basidiomycota</taxon>
        <taxon>Agaricomycotina</taxon>
        <taxon>Agaricomycetes</taxon>
        <taxon>Polyporales</taxon>
        <taxon>Phanerochaetaceae</taxon>
        <taxon>Phlebiopsis</taxon>
    </lineage>
</organism>
<dbReference type="GO" id="GO:0005737">
    <property type="term" value="C:cytoplasm"/>
    <property type="evidence" value="ECO:0007669"/>
    <property type="project" value="TreeGrafter"/>
</dbReference>
<feature type="compositionally biased region" description="Polar residues" evidence="6">
    <location>
        <begin position="680"/>
        <end position="696"/>
    </location>
</feature>
<feature type="chain" id="PRO_5002178174" description="SUN domain-containing protein" evidence="7">
    <location>
        <begin position="23"/>
        <end position="877"/>
    </location>
</feature>
<comment type="subcellular location">
    <subcellularLocation>
        <location evidence="1">Endomembrane system</location>
    </subcellularLocation>
</comment>
<evidence type="ECO:0000313" key="9">
    <source>
        <dbReference type="EMBL" id="KIP02710.1"/>
    </source>
</evidence>
<feature type="compositionally biased region" description="Acidic residues" evidence="6">
    <location>
        <begin position="853"/>
        <end position="868"/>
    </location>
</feature>
<dbReference type="Pfam" id="PF07738">
    <property type="entry name" value="Sad1_UNC"/>
    <property type="match status" value="1"/>
</dbReference>
<dbReference type="HOGENOM" id="CLU_011244_0_0_1"/>
<feature type="compositionally biased region" description="Low complexity" evidence="6">
    <location>
        <begin position="452"/>
        <end position="492"/>
    </location>
</feature>
<feature type="compositionally biased region" description="Low complexity" evidence="6">
    <location>
        <begin position="825"/>
        <end position="836"/>
    </location>
</feature>
<dbReference type="GO" id="GO:0034975">
    <property type="term" value="P:protein folding in endoplasmic reticulum"/>
    <property type="evidence" value="ECO:0007669"/>
    <property type="project" value="TreeGrafter"/>
</dbReference>
<feature type="coiled-coil region" evidence="5">
    <location>
        <begin position="577"/>
        <end position="611"/>
    </location>
</feature>
<dbReference type="PANTHER" id="PTHR12953:SF0">
    <property type="entry name" value="SUN DOMAIN-CONTAINING OSSIFICATION FACTOR"/>
    <property type="match status" value="1"/>
</dbReference>
<feature type="compositionally biased region" description="Polar residues" evidence="6">
    <location>
        <begin position="493"/>
        <end position="503"/>
    </location>
</feature>
<keyword evidence="2" id="KW-0812">Transmembrane</keyword>
<proteinExistence type="predicted"/>
<feature type="region of interest" description="Disordered" evidence="6">
    <location>
        <begin position="822"/>
        <end position="877"/>
    </location>
</feature>
<evidence type="ECO:0000256" key="5">
    <source>
        <dbReference type="SAM" id="Coils"/>
    </source>
</evidence>
<keyword evidence="3" id="KW-1133">Transmembrane helix</keyword>
<accession>A0A0C3S405</accession>
<feature type="region of interest" description="Disordered" evidence="6">
    <location>
        <begin position="98"/>
        <end position="124"/>
    </location>
</feature>
<feature type="region of interest" description="Disordered" evidence="6">
    <location>
        <begin position="452"/>
        <end position="503"/>
    </location>
</feature>
<dbReference type="GO" id="GO:0016020">
    <property type="term" value="C:membrane"/>
    <property type="evidence" value="ECO:0007669"/>
    <property type="project" value="InterPro"/>
</dbReference>
<evidence type="ECO:0000256" key="2">
    <source>
        <dbReference type="ARBA" id="ARBA00022692"/>
    </source>
</evidence>
<dbReference type="GO" id="GO:0012505">
    <property type="term" value="C:endomembrane system"/>
    <property type="evidence" value="ECO:0007669"/>
    <property type="project" value="UniProtKB-SubCell"/>
</dbReference>
<feature type="compositionally biased region" description="Basic and acidic residues" evidence="6">
    <location>
        <begin position="423"/>
        <end position="433"/>
    </location>
</feature>
<dbReference type="Proteomes" id="UP000053257">
    <property type="component" value="Unassembled WGS sequence"/>
</dbReference>
<feature type="domain" description="SUN" evidence="8">
    <location>
        <begin position="111"/>
        <end position="281"/>
    </location>
</feature>
<evidence type="ECO:0000256" key="1">
    <source>
        <dbReference type="ARBA" id="ARBA00004308"/>
    </source>
</evidence>